<dbReference type="InterPro" id="IPR056196">
    <property type="entry name" value="Mmc1_C"/>
</dbReference>
<feature type="domain" description="Mmc1 C-terminal" evidence="1">
    <location>
        <begin position="314"/>
        <end position="483"/>
    </location>
</feature>
<dbReference type="EMBL" id="QLNQ01000030">
    <property type="protein sequence ID" value="RCK54437.1"/>
    <property type="molecule type" value="Genomic_DNA"/>
</dbReference>
<accession>A0A367XLA2</accession>
<evidence type="ECO:0000259" key="1">
    <source>
        <dbReference type="Pfam" id="PF23868"/>
    </source>
</evidence>
<name>A0A367XLA2_9ASCO</name>
<keyword evidence="3" id="KW-1185">Reference proteome</keyword>
<evidence type="ECO:0000313" key="3">
    <source>
        <dbReference type="Proteomes" id="UP000253472"/>
    </source>
</evidence>
<dbReference type="PANTHER" id="PTHR38644">
    <property type="entry name" value="EXPRESSED PROTEIN"/>
    <property type="match status" value="1"/>
</dbReference>
<gene>
    <name evidence="2" type="ORF">Cantr_03642</name>
</gene>
<dbReference type="STRING" id="5486.A0A367XLA2"/>
<evidence type="ECO:0000313" key="2">
    <source>
        <dbReference type="EMBL" id="RCK54437.1"/>
    </source>
</evidence>
<dbReference type="AlphaFoldDB" id="A0A367XLA2"/>
<reference evidence="2 3" key="1">
    <citation type="submission" date="2018-06" db="EMBL/GenBank/DDBJ databases">
        <title>Whole genome sequencing of Candida tropicalis (genome annotated by CSBL at Korea University).</title>
        <authorList>
            <person name="Ahn J."/>
        </authorList>
    </citation>
    <scope>NUCLEOTIDE SEQUENCE [LARGE SCALE GENOMIC DNA]</scope>
    <source>
        <strain evidence="2 3">ATCC 20962</strain>
    </source>
</reference>
<sequence length="522" mass="59325">MIITSSGAGRIVLRHRVLCNALPRYVSKRLFSTTATSHNNTLIYNLNDYKSSFPKDFVINDDITEFIRLTKHKIEPQSIKIGVIYENEQARSSSKIIESLLADPLASGSEVWLDEISTREGNGQYKYSQEVVIDKGNQQFGVPSPILSASSRNSFATDIESPTDLIIEEVDDVAEVTDYVFLINVSNQLGNLDYPPTTRNKILLNVIDNGEFTPLSSESTPVSFKNEASSHIIKINSQLAFAGIDQIIKNGVASSDVFIDNMTKSNIYELFKAINWFSQTPVLGAWLLHNIKLNIERKIELTASPQETNEISNIEISRFIDLVNKELQDDFEPKTVKFFHKNLSWWKLYYKNDNVEYEIKDFFLNNFMNKSIESYNYLRGKINPSDSDISVANPLFALKQEVINKNIAEEVQPKVYRALGEGFLYYQLPISLLSFFGFQYLGYAANDSIALATFGLVLGFNQVSKVWTGYTDKWLTNLFEEIRVCLGKQCVEEGLLKESNAQLTNDIKSTKLRQEIFNEINK</sequence>
<proteinExistence type="predicted"/>
<organism evidence="2 3">
    <name type="scientific">Candida viswanathii</name>
    <dbReference type="NCBI Taxonomy" id="5486"/>
    <lineage>
        <taxon>Eukaryota</taxon>
        <taxon>Fungi</taxon>
        <taxon>Dikarya</taxon>
        <taxon>Ascomycota</taxon>
        <taxon>Saccharomycotina</taxon>
        <taxon>Pichiomycetes</taxon>
        <taxon>Debaryomycetaceae</taxon>
        <taxon>Candida/Lodderomyces clade</taxon>
        <taxon>Candida</taxon>
    </lineage>
</organism>
<dbReference type="OrthoDB" id="5319015at2759"/>
<dbReference type="PANTHER" id="PTHR38644:SF1">
    <property type="entry name" value="EXPRESSED PROTEIN"/>
    <property type="match status" value="1"/>
</dbReference>
<dbReference type="Pfam" id="PF23868">
    <property type="entry name" value="Mmc1_C"/>
    <property type="match status" value="1"/>
</dbReference>
<protein>
    <recommendedName>
        <fullName evidence="1">Mmc1 C-terminal domain-containing protein</fullName>
    </recommendedName>
</protein>
<dbReference type="Proteomes" id="UP000253472">
    <property type="component" value="Unassembled WGS sequence"/>
</dbReference>
<comment type="caution">
    <text evidence="2">The sequence shown here is derived from an EMBL/GenBank/DDBJ whole genome shotgun (WGS) entry which is preliminary data.</text>
</comment>